<gene>
    <name evidence="2" type="ORF">VTL71DRAFT_6567</name>
</gene>
<organism evidence="2 3">
    <name type="scientific">Oculimacula yallundae</name>
    <dbReference type="NCBI Taxonomy" id="86028"/>
    <lineage>
        <taxon>Eukaryota</taxon>
        <taxon>Fungi</taxon>
        <taxon>Dikarya</taxon>
        <taxon>Ascomycota</taxon>
        <taxon>Pezizomycotina</taxon>
        <taxon>Leotiomycetes</taxon>
        <taxon>Helotiales</taxon>
        <taxon>Ploettnerulaceae</taxon>
        <taxon>Oculimacula</taxon>
    </lineage>
</organism>
<feature type="compositionally biased region" description="Low complexity" evidence="1">
    <location>
        <begin position="318"/>
        <end position="336"/>
    </location>
</feature>
<feature type="compositionally biased region" description="Polar residues" evidence="1">
    <location>
        <begin position="244"/>
        <end position="260"/>
    </location>
</feature>
<feature type="region of interest" description="Disordered" evidence="1">
    <location>
        <begin position="198"/>
        <end position="262"/>
    </location>
</feature>
<feature type="compositionally biased region" description="Polar residues" evidence="1">
    <location>
        <begin position="375"/>
        <end position="391"/>
    </location>
</feature>
<feature type="region of interest" description="Disordered" evidence="1">
    <location>
        <begin position="431"/>
        <end position="456"/>
    </location>
</feature>
<feature type="region of interest" description="Disordered" evidence="1">
    <location>
        <begin position="314"/>
        <end position="336"/>
    </location>
</feature>
<accession>A0ABR4BYH1</accession>
<feature type="compositionally biased region" description="Basic and acidic residues" evidence="1">
    <location>
        <begin position="200"/>
        <end position="210"/>
    </location>
</feature>
<evidence type="ECO:0000313" key="3">
    <source>
        <dbReference type="Proteomes" id="UP001595075"/>
    </source>
</evidence>
<proteinExistence type="predicted"/>
<feature type="compositionally biased region" description="Low complexity" evidence="1">
    <location>
        <begin position="447"/>
        <end position="456"/>
    </location>
</feature>
<evidence type="ECO:0000256" key="1">
    <source>
        <dbReference type="SAM" id="MobiDB-lite"/>
    </source>
</evidence>
<evidence type="ECO:0000313" key="2">
    <source>
        <dbReference type="EMBL" id="KAL2062301.1"/>
    </source>
</evidence>
<keyword evidence="3" id="KW-1185">Reference proteome</keyword>
<feature type="compositionally biased region" description="Polar residues" evidence="1">
    <location>
        <begin position="214"/>
        <end position="238"/>
    </location>
</feature>
<protein>
    <submittedName>
        <fullName evidence="2">Uncharacterized protein</fullName>
    </submittedName>
</protein>
<dbReference type="Proteomes" id="UP001595075">
    <property type="component" value="Unassembled WGS sequence"/>
</dbReference>
<sequence length="872" mass="94776">MESTTNRTTFTITQPWLGAPLQFNPALGSKELEDLVDIYVIGNASKHEKMSVVTVEFFNLATVDLNTGALTRTYEIFPFIDFEQSPMESQSSGFSPRIFTPSPASSATFADSGYGSFSIPTMTPPTRTLGSARVTKKAAAKKAIKKVDEVRLPGFSIMTKDGIDVTTTAGRGTKTKEQREHAHLMRIMKACDACKKKKIRCDPSHRRPNDAARASTSDTPSSTGSAHISPQSQSSPGSNVPALSRQSTQMSTPAAFTPTNPMEDFVLFPEDASWNPEMSQVDLGQYNFSDFDLNAEFPVQNDFPFYQQPFSGDFTFDQQLGQPSHQQQSYSQVGGQQSYSDFSLMSNSFDTPGDLYELDQNLPVPHSRPHPSVSTQNSDQMESSQQIESSRANLSVFSMSQHASDSGLLSSTSDWTVLESSLIGDLLSHNAQSSAGPASLQRERVSSSRNPLSSDRSRIATASANANANDADLNATLSSRNSHTDMAANAPELYTGVIAQNRSIMNIASDDVALYGSGSIISVDPSDPLDVPLPPQTQRPSALARSKVLRDLNESCQRVAESLQTIQSTRSEYTGLNKDLQRLRSAATVLQTRQTIASEDVLAEVQAFQSQLDNMSARLGSSAPGSISNPLLTTLDPDYHAEYFRQCQVQARRLVRSLCATINTVQAQKTGTHVAVTQTSTLGLGVQQAPHASLLSGASMWTEGTQEDALEQTESFSYTRALLQVNPDAQRSLVLSSVNSLLPLIAVIAVLASFVLCSKFLTSIMTSSLAFSMLGQGFQYLTTLRQTSNYWIGNDVFSIAKLALFVVMAAQFPAQTKSNILTGGLTLFRVLDKSLGSSRNSRTSSDDVVDNGDRRTRGFLSMMENFRHVVTV</sequence>
<dbReference type="EMBL" id="JAZHXI010000017">
    <property type="protein sequence ID" value="KAL2062301.1"/>
    <property type="molecule type" value="Genomic_DNA"/>
</dbReference>
<reference evidence="2 3" key="1">
    <citation type="journal article" date="2024" name="Commun. Biol.">
        <title>Comparative genomic analysis of thermophilic fungi reveals convergent evolutionary adaptations and gene losses.</title>
        <authorList>
            <person name="Steindorff A.S."/>
            <person name="Aguilar-Pontes M.V."/>
            <person name="Robinson A.J."/>
            <person name="Andreopoulos B."/>
            <person name="LaButti K."/>
            <person name="Kuo A."/>
            <person name="Mondo S."/>
            <person name="Riley R."/>
            <person name="Otillar R."/>
            <person name="Haridas S."/>
            <person name="Lipzen A."/>
            <person name="Grimwood J."/>
            <person name="Schmutz J."/>
            <person name="Clum A."/>
            <person name="Reid I.D."/>
            <person name="Moisan M.C."/>
            <person name="Butler G."/>
            <person name="Nguyen T.T.M."/>
            <person name="Dewar K."/>
            <person name="Conant G."/>
            <person name="Drula E."/>
            <person name="Henrissat B."/>
            <person name="Hansel C."/>
            <person name="Singer S."/>
            <person name="Hutchinson M.I."/>
            <person name="de Vries R.P."/>
            <person name="Natvig D.O."/>
            <person name="Powell A.J."/>
            <person name="Tsang A."/>
            <person name="Grigoriev I.V."/>
        </authorList>
    </citation>
    <scope>NUCLEOTIDE SEQUENCE [LARGE SCALE GENOMIC DNA]</scope>
    <source>
        <strain evidence="2 3">CBS 494.80</strain>
    </source>
</reference>
<comment type="caution">
    <text evidence="2">The sequence shown here is derived from an EMBL/GenBank/DDBJ whole genome shotgun (WGS) entry which is preliminary data.</text>
</comment>
<name>A0ABR4BYH1_9HELO</name>
<feature type="region of interest" description="Disordered" evidence="1">
    <location>
        <begin position="354"/>
        <end position="391"/>
    </location>
</feature>